<gene>
    <name evidence="1" type="ORF">ZMTM_03560</name>
</gene>
<proteinExistence type="predicted"/>
<dbReference type="EMBL" id="AP024110">
    <property type="protein sequence ID" value="BCM24097.1"/>
    <property type="molecule type" value="Genomic_DNA"/>
</dbReference>
<protein>
    <submittedName>
        <fullName evidence="1">Uncharacterized protein</fullName>
    </submittedName>
</protein>
<dbReference type="AlphaFoldDB" id="A0A8D5G6J9"/>
<keyword evidence="2" id="KW-1185">Reference proteome</keyword>
<reference evidence="1" key="1">
    <citation type="journal article" date="2021" name="Arch. Microbiol.">
        <title>Methyloradius palustris gen. nov., sp. nov., a methanol-oxidizing bacterium isolated from snow.</title>
        <authorList>
            <person name="Miyadera T."/>
            <person name="Kojima H."/>
            <person name="Fukui M."/>
        </authorList>
    </citation>
    <scope>NUCLEOTIDE SEQUENCE</scope>
    <source>
        <strain evidence="1">Zm11</strain>
    </source>
</reference>
<evidence type="ECO:0000313" key="2">
    <source>
        <dbReference type="Proteomes" id="UP000826722"/>
    </source>
</evidence>
<organism evidence="1 2">
    <name type="scientific">Methyloradius palustris</name>
    <dbReference type="NCBI Taxonomy" id="2778876"/>
    <lineage>
        <taxon>Bacteria</taxon>
        <taxon>Pseudomonadati</taxon>
        <taxon>Pseudomonadota</taxon>
        <taxon>Betaproteobacteria</taxon>
        <taxon>Nitrosomonadales</taxon>
        <taxon>Methylophilaceae</taxon>
        <taxon>Methyloradius</taxon>
    </lineage>
</organism>
<evidence type="ECO:0000313" key="1">
    <source>
        <dbReference type="EMBL" id="BCM24097.1"/>
    </source>
</evidence>
<accession>A0A8D5G6J9</accession>
<dbReference type="Proteomes" id="UP000826722">
    <property type="component" value="Chromosome"/>
</dbReference>
<name>A0A8D5G6J9_9PROT</name>
<dbReference type="KEGG" id="mpau:ZMTM_03560"/>
<sequence length="122" mass="13485">MRKHQSLTGLNLRVNASKAVHAVLNKVIHQADHGHETLAEHAQQIGTSAKHRMRLVAKGFAQEIHSSIMHVRDTSKQMTGQMTSKAKRKIALLASRKLNEIANKIEQKANAIHLSATKSASR</sequence>